<accession>A0A8B0SJS9</accession>
<reference evidence="5 7" key="1">
    <citation type="submission" date="2021-03" db="EMBL/GenBank/DDBJ databases">
        <title>Draft genome and methylome analysis of Thiotrix fructosivoruns ATCC 49748.</title>
        <authorList>
            <person name="Fomenkov A."/>
            <person name="Grabovich M.Y."/>
            <person name="Roberts R.J."/>
        </authorList>
    </citation>
    <scope>NUCLEOTIDE SEQUENCE [LARGE SCALE GENOMIC DNA]</scope>
    <source>
        <strain evidence="5 7">ATCC 49748</strain>
    </source>
</reference>
<organism evidence="6">
    <name type="scientific">Thiothrix fructosivorans</name>
    <dbReference type="NCBI Taxonomy" id="111770"/>
    <lineage>
        <taxon>Bacteria</taxon>
        <taxon>Pseudomonadati</taxon>
        <taxon>Pseudomonadota</taxon>
        <taxon>Gammaproteobacteria</taxon>
        <taxon>Thiotrichales</taxon>
        <taxon>Thiotrichaceae</taxon>
        <taxon>Thiothrix</taxon>
    </lineage>
</organism>
<reference evidence="6" key="2">
    <citation type="submission" date="2021-04" db="EMBL/GenBank/DDBJ databases">
        <title>Complete Genome and methylome analysis of Thiothrix fructosivorans ATCC 49748.</title>
        <authorList>
            <person name="Fomenkov A."/>
            <person name="Sun L."/>
            <person name="Vincze T."/>
            <person name="Grabovich M.Y."/>
            <person name="Roberts R.J."/>
        </authorList>
    </citation>
    <scope>NUCLEOTIDE SEQUENCE</scope>
    <source>
        <strain evidence="6">ATCC 49748</strain>
    </source>
</reference>
<name>A0A8B0SJS9_9GAMM</name>
<dbReference type="PANTHER" id="PTHR12215">
    <property type="entry name" value="PHOSPHOPANTETHEINE TRANSFERASE"/>
    <property type="match status" value="1"/>
</dbReference>
<evidence type="ECO:0000256" key="1">
    <source>
        <dbReference type="ARBA" id="ARBA00010990"/>
    </source>
</evidence>
<evidence type="ECO:0000313" key="5">
    <source>
        <dbReference type="EMBL" id="MBO0615243.1"/>
    </source>
</evidence>
<evidence type="ECO:0000313" key="6">
    <source>
        <dbReference type="EMBL" id="QTX10027.1"/>
    </source>
</evidence>
<feature type="domain" description="4'-phosphopantetheinyl transferase N-terminal" evidence="4">
    <location>
        <begin position="39"/>
        <end position="119"/>
    </location>
</feature>
<dbReference type="AlphaFoldDB" id="A0A8B0SJS9"/>
<dbReference type="GO" id="GO:0019878">
    <property type="term" value="P:lysine biosynthetic process via aminoadipic acid"/>
    <property type="evidence" value="ECO:0007669"/>
    <property type="project" value="TreeGrafter"/>
</dbReference>
<feature type="domain" description="4'-phosphopantetheinyl transferase" evidence="3">
    <location>
        <begin position="125"/>
        <end position="234"/>
    </location>
</feature>
<dbReference type="Gene3D" id="3.90.470.20">
    <property type="entry name" value="4'-phosphopantetheinyl transferase domain"/>
    <property type="match status" value="2"/>
</dbReference>
<keyword evidence="2 6" id="KW-0808">Transferase</keyword>
<dbReference type="InterPro" id="IPR055066">
    <property type="entry name" value="AASDHPPT_N"/>
</dbReference>
<keyword evidence="7" id="KW-1185">Reference proteome</keyword>
<protein>
    <submittedName>
        <fullName evidence="6">4'-phosphopantetheinyl transferase superfamily protein</fullName>
    </submittedName>
</protein>
<evidence type="ECO:0000256" key="2">
    <source>
        <dbReference type="ARBA" id="ARBA00022679"/>
    </source>
</evidence>
<dbReference type="Pfam" id="PF01648">
    <property type="entry name" value="ACPS"/>
    <property type="match status" value="1"/>
</dbReference>
<evidence type="ECO:0000259" key="4">
    <source>
        <dbReference type="Pfam" id="PF22624"/>
    </source>
</evidence>
<comment type="similarity">
    <text evidence="1">Belongs to the P-Pant transferase superfamily. Gsp/Sfp/HetI/AcpT family.</text>
</comment>
<dbReference type="Proteomes" id="UP000664466">
    <property type="component" value="Unassembled WGS sequence"/>
</dbReference>
<dbReference type="SUPFAM" id="SSF56214">
    <property type="entry name" value="4'-phosphopantetheinyl transferase"/>
    <property type="match status" value="2"/>
</dbReference>
<dbReference type="GO" id="GO:0008897">
    <property type="term" value="F:holo-[acyl-carrier-protein] synthase activity"/>
    <property type="evidence" value="ECO:0007669"/>
    <property type="project" value="InterPro"/>
</dbReference>
<dbReference type="EMBL" id="CP072748">
    <property type="protein sequence ID" value="QTX10027.1"/>
    <property type="molecule type" value="Genomic_DNA"/>
</dbReference>
<dbReference type="PANTHER" id="PTHR12215:SF10">
    <property type="entry name" value="L-AMINOADIPATE-SEMIALDEHYDE DEHYDROGENASE-PHOSPHOPANTETHEINYL TRANSFERASE"/>
    <property type="match status" value="1"/>
</dbReference>
<dbReference type="RefSeq" id="WP_207252965.1">
    <property type="nucleotide sequence ID" value="NZ_JAFMPM010000008.1"/>
</dbReference>
<dbReference type="GO" id="GO:0000287">
    <property type="term" value="F:magnesium ion binding"/>
    <property type="evidence" value="ECO:0007669"/>
    <property type="project" value="InterPro"/>
</dbReference>
<dbReference type="EMBL" id="JAFMPM010000008">
    <property type="protein sequence ID" value="MBO0615243.1"/>
    <property type="molecule type" value="Genomic_DNA"/>
</dbReference>
<sequence>MDAAGFPSTYTYCCQLMQALADKVHIHLLQPDGYVGAEAEHILSPEEHQRAQAFRFPKDRDLYVAAHVFLRRVLSRYAPVNPAQWQFNHNAYGKPAIANPGYDWLQFNLSHTQGMVACAVARGRAVGVDVENIKRPSDLPALCQYVLTPLEANDVLSAPCPNAQADRFFTYWTLKEAYIKARGMGLQLPLQQFAFYRWKTSRWHLSCEPGLEEVGKSWQFDAYRAGTNHCLAYCVQAAAEASHCSSALIVKENSSSNIVWNSAVAITAISC</sequence>
<dbReference type="GO" id="GO:0005829">
    <property type="term" value="C:cytosol"/>
    <property type="evidence" value="ECO:0007669"/>
    <property type="project" value="TreeGrafter"/>
</dbReference>
<dbReference type="InterPro" id="IPR008278">
    <property type="entry name" value="4-PPantetheinyl_Trfase_dom"/>
</dbReference>
<gene>
    <name evidence="6" type="ORF">J1836_015685</name>
    <name evidence="5" type="ORF">J1836_20300</name>
</gene>
<dbReference type="Pfam" id="PF22624">
    <property type="entry name" value="AASDHPPT_N"/>
    <property type="match status" value="1"/>
</dbReference>
<evidence type="ECO:0000259" key="3">
    <source>
        <dbReference type="Pfam" id="PF01648"/>
    </source>
</evidence>
<dbReference type="InterPro" id="IPR037143">
    <property type="entry name" value="4-PPantetheinyl_Trfase_dom_sf"/>
</dbReference>
<proteinExistence type="inferred from homology"/>
<evidence type="ECO:0000313" key="7">
    <source>
        <dbReference type="Proteomes" id="UP000664466"/>
    </source>
</evidence>
<dbReference type="InterPro" id="IPR050559">
    <property type="entry name" value="P-Pant_transferase_sf"/>
</dbReference>